<dbReference type="Proteomes" id="UP001234297">
    <property type="component" value="Chromosome 11"/>
</dbReference>
<protein>
    <submittedName>
        <fullName evidence="1">Uncharacterized protein</fullName>
    </submittedName>
</protein>
<sequence>MTRALCSFDLTTMESATRECGGKGCDFVERESATKLRRGQRLAVEWSSGVTVPDQWRLEILMHVASSMKKWMLCLKLILTIVSPIFSGRMAEC</sequence>
<keyword evidence="2" id="KW-1185">Reference proteome</keyword>
<proteinExistence type="predicted"/>
<comment type="caution">
    <text evidence="1">The sequence shown here is derived from an EMBL/GenBank/DDBJ whole genome shotgun (WGS) entry which is preliminary data.</text>
</comment>
<reference evidence="1 2" key="1">
    <citation type="journal article" date="2022" name="Hortic Res">
        <title>A haplotype resolved chromosomal level avocado genome allows analysis of novel avocado genes.</title>
        <authorList>
            <person name="Nath O."/>
            <person name="Fletcher S.J."/>
            <person name="Hayward A."/>
            <person name="Shaw L.M."/>
            <person name="Masouleh A.K."/>
            <person name="Furtado A."/>
            <person name="Henry R.J."/>
            <person name="Mitter N."/>
        </authorList>
    </citation>
    <scope>NUCLEOTIDE SEQUENCE [LARGE SCALE GENOMIC DNA]</scope>
    <source>
        <strain evidence="2">cv. Hass</strain>
    </source>
</reference>
<gene>
    <name evidence="1" type="ORF">MRB53_033254</name>
</gene>
<evidence type="ECO:0000313" key="2">
    <source>
        <dbReference type="Proteomes" id="UP001234297"/>
    </source>
</evidence>
<organism evidence="1 2">
    <name type="scientific">Persea americana</name>
    <name type="common">Avocado</name>
    <dbReference type="NCBI Taxonomy" id="3435"/>
    <lineage>
        <taxon>Eukaryota</taxon>
        <taxon>Viridiplantae</taxon>
        <taxon>Streptophyta</taxon>
        <taxon>Embryophyta</taxon>
        <taxon>Tracheophyta</taxon>
        <taxon>Spermatophyta</taxon>
        <taxon>Magnoliopsida</taxon>
        <taxon>Magnoliidae</taxon>
        <taxon>Laurales</taxon>
        <taxon>Lauraceae</taxon>
        <taxon>Persea</taxon>
    </lineage>
</organism>
<evidence type="ECO:0000313" key="1">
    <source>
        <dbReference type="EMBL" id="KAJ8624724.1"/>
    </source>
</evidence>
<accession>A0ACC2KU59</accession>
<name>A0ACC2KU59_PERAE</name>
<dbReference type="EMBL" id="CM056819">
    <property type="protein sequence ID" value="KAJ8624724.1"/>
    <property type="molecule type" value="Genomic_DNA"/>
</dbReference>